<sequence length="121" mass="13019">MSSSESCIDKDFSRGKISLKLSRISDPSSQHDRSTILNFSIPSSLKFTASTSPASSLTSTSLNFLKFGQPRSIRNSTGGAIRHSSRDSCVKFRPKSGHQSTVRIKQWLSCAFAAGGTTDGT</sequence>
<accession>A0A8D8IJS2</accession>
<protein>
    <submittedName>
        <fullName evidence="1">(northern house mosquito) hypothetical protein</fullName>
    </submittedName>
</protein>
<organism evidence="1">
    <name type="scientific">Culex pipiens</name>
    <name type="common">House mosquito</name>
    <dbReference type="NCBI Taxonomy" id="7175"/>
    <lineage>
        <taxon>Eukaryota</taxon>
        <taxon>Metazoa</taxon>
        <taxon>Ecdysozoa</taxon>
        <taxon>Arthropoda</taxon>
        <taxon>Hexapoda</taxon>
        <taxon>Insecta</taxon>
        <taxon>Pterygota</taxon>
        <taxon>Neoptera</taxon>
        <taxon>Endopterygota</taxon>
        <taxon>Diptera</taxon>
        <taxon>Nematocera</taxon>
        <taxon>Culicoidea</taxon>
        <taxon>Culicidae</taxon>
        <taxon>Culicinae</taxon>
        <taxon>Culicini</taxon>
        <taxon>Culex</taxon>
        <taxon>Culex</taxon>
    </lineage>
</organism>
<dbReference type="AlphaFoldDB" id="A0A8D8IJS2"/>
<dbReference type="EMBL" id="HBUE01144481">
    <property type="protein sequence ID" value="CAG6502296.1"/>
    <property type="molecule type" value="Transcribed_RNA"/>
</dbReference>
<dbReference type="EMBL" id="HBUE01019318">
    <property type="protein sequence ID" value="CAG6451817.1"/>
    <property type="molecule type" value="Transcribed_RNA"/>
</dbReference>
<dbReference type="EMBL" id="HBUE01249319">
    <property type="protein sequence ID" value="CAG6553532.1"/>
    <property type="molecule type" value="Transcribed_RNA"/>
</dbReference>
<proteinExistence type="predicted"/>
<reference evidence="1" key="1">
    <citation type="submission" date="2021-05" db="EMBL/GenBank/DDBJ databases">
        <authorList>
            <person name="Alioto T."/>
            <person name="Alioto T."/>
            <person name="Gomez Garrido J."/>
        </authorList>
    </citation>
    <scope>NUCLEOTIDE SEQUENCE</scope>
</reference>
<name>A0A8D8IJS2_CULPI</name>
<evidence type="ECO:0000313" key="1">
    <source>
        <dbReference type="EMBL" id="CAG6553532.1"/>
    </source>
</evidence>